<protein>
    <submittedName>
        <fullName evidence="1">Uncharacterized protein</fullName>
    </submittedName>
</protein>
<dbReference type="Proteomes" id="UP000642125">
    <property type="component" value="Unassembled WGS sequence"/>
</dbReference>
<accession>A0A919U576</accession>
<gene>
    <name evidence="1" type="ORF">Cpa01nite_01180</name>
</gene>
<dbReference type="AlphaFoldDB" id="A0A919U576"/>
<evidence type="ECO:0000313" key="1">
    <source>
        <dbReference type="EMBL" id="GIG34737.1"/>
    </source>
</evidence>
<organism evidence="1 2">
    <name type="scientific">Cellulomonas pakistanensis</name>
    <dbReference type="NCBI Taxonomy" id="992287"/>
    <lineage>
        <taxon>Bacteria</taxon>
        <taxon>Bacillati</taxon>
        <taxon>Actinomycetota</taxon>
        <taxon>Actinomycetes</taxon>
        <taxon>Micrococcales</taxon>
        <taxon>Cellulomonadaceae</taxon>
        <taxon>Cellulomonas</taxon>
    </lineage>
</organism>
<sequence>MLRGQALHAQFTRMRRTSVAPDLTPKSKLTVAGLGHIVTVWDAGSTNLTDALACASSMVPFQIPATVTRTPAVTLHFTRSVAW</sequence>
<comment type="caution">
    <text evidence="1">The sequence shown here is derived from an EMBL/GenBank/DDBJ whole genome shotgun (WGS) entry which is preliminary data.</text>
</comment>
<proteinExistence type="predicted"/>
<keyword evidence="2" id="KW-1185">Reference proteome</keyword>
<name>A0A919U576_9CELL</name>
<dbReference type="EMBL" id="BONO01000001">
    <property type="protein sequence ID" value="GIG34737.1"/>
    <property type="molecule type" value="Genomic_DNA"/>
</dbReference>
<reference evidence="1" key="1">
    <citation type="submission" date="2021-01" db="EMBL/GenBank/DDBJ databases">
        <title>Whole genome shotgun sequence of Cellulomonas pakistanensis NBRC 110800.</title>
        <authorList>
            <person name="Komaki H."/>
            <person name="Tamura T."/>
        </authorList>
    </citation>
    <scope>NUCLEOTIDE SEQUENCE</scope>
    <source>
        <strain evidence="1">NBRC 110800</strain>
    </source>
</reference>
<evidence type="ECO:0000313" key="2">
    <source>
        <dbReference type="Proteomes" id="UP000642125"/>
    </source>
</evidence>